<feature type="non-terminal residue" evidence="1">
    <location>
        <position position="173"/>
    </location>
</feature>
<organism evidence="1">
    <name type="scientific">marine metagenome</name>
    <dbReference type="NCBI Taxonomy" id="408172"/>
    <lineage>
        <taxon>unclassified sequences</taxon>
        <taxon>metagenomes</taxon>
        <taxon>ecological metagenomes</taxon>
    </lineage>
</organism>
<protein>
    <submittedName>
        <fullName evidence="1">Uncharacterized protein</fullName>
    </submittedName>
</protein>
<dbReference type="EMBL" id="UINC01038738">
    <property type="protein sequence ID" value="SVB36181.1"/>
    <property type="molecule type" value="Genomic_DNA"/>
</dbReference>
<sequence>MKSIKNILQSSKYKEFSLAVTEQEHLDYFTSARKRIANQEDAYSLIIMGLARKTYIGYGYKIITFFKYLIEVVNEHKLDQKIILSWVPEIFDETRYSRDHDDFHNFFTKVLTDEEIYQDYLRAVEPRIFSWEEWFTVIQAFRAPKDAEQAMINLFLSDDHLERFQGNDYLTEW</sequence>
<accession>A0A382DET0</accession>
<reference evidence="1" key="1">
    <citation type="submission" date="2018-05" db="EMBL/GenBank/DDBJ databases">
        <authorList>
            <person name="Lanie J.A."/>
            <person name="Ng W.-L."/>
            <person name="Kazmierczak K.M."/>
            <person name="Andrzejewski T.M."/>
            <person name="Davidsen T.M."/>
            <person name="Wayne K.J."/>
            <person name="Tettelin H."/>
            <person name="Glass J.I."/>
            <person name="Rusch D."/>
            <person name="Podicherti R."/>
            <person name="Tsui H.-C.T."/>
            <person name="Winkler M.E."/>
        </authorList>
    </citation>
    <scope>NUCLEOTIDE SEQUENCE</scope>
</reference>
<name>A0A382DET0_9ZZZZ</name>
<gene>
    <name evidence="1" type="ORF">METZ01_LOCUS189035</name>
</gene>
<dbReference type="AlphaFoldDB" id="A0A382DET0"/>
<evidence type="ECO:0000313" key="1">
    <source>
        <dbReference type="EMBL" id="SVB36181.1"/>
    </source>
</evidence>
<proteinExistence type="predicted"/>